<name>A0A095VRD5_9GAMM</name>
<dbReference type="STRING" id="1265313.HRUBRA_01358"/>
<sequence length="239" mass="26201">MKVLIVDDEPLARQRLQRLLARLRPGATVTEAGDGESALRLVRGAPPDLVLLDIRMPGTDGLAVAERLAAMAQPPAVVFCTAYDAYALDALRHAAVGYLLKPVREADLAQAFAAAGRVNRAQLAVLRGDQGRRELVSSGHGGMRAMAVDAVRCLLAEQKYVVAYGPHGALVLDDTLKELEREFPRRFVRVHRGALVALAHVTRLAREDDGWVVELDRIDRRPAVSRRHLASFREQLAAR</sequence>
<dbReference type="PROSITE" id="PS50110">
    <property type="entry name" value="RESPONSE_REGULATORY"/>
    <property type="match status" value="1"/>
</dbReference>
<reference evidence="6 7" key="1">
    <citation type="journal article" date="2014" name="Genome Announc.">
        <title>Genome Sequence of Gammaproteobacterial Pseudohaliea rubra Type Strain DSM 19751, Isolated from Coastal Seawater of the Mediterranean Sea.</title>
        <authorList>
            <person name="Spring S."/>
            <person name="Fiebig A."/>
            <person name="Riedel T."/>
            <person name="Goker M."/>
            <person name="Klenk H.P."/>
        </authorList>
    </citation>
    <scope>NUCLEOTIDE SEQUENCE [LARGE SCALE GENOMIC DNA]</scope>
    <source>
        <strain evidence="6 7">DSM 19751</strain>
    </source>
</reference>
<dbReference type="GO" id="GO:0000156">
    <property type="term" value="F:phosphorelay response regulator activity"/>
    <property type="evidence" value="ECO:0007669"/>
    <property type="project" value="TreeGrafter"/>
</dbReference>
<evidence type="ECO:0000313" key="7">
    <source>
        <dbReference type="Proteomes" id="UP000029640"/>
    </source>
</evidence>
<dbReference type="GO" id="GO:0006355">
    <property type="term" value="P:regulation of DNA-templated transcription"/>
    <property type="evidence" value="ECO:0007669"/>
    <property type="project" value="TreeGrafter"/>
</dbReference>
<evidence type="ECO:0000256" key="1">
    <source>
        <dbReference type="ARBA" id="ARBA00023012"/>
    </source>
</evidence>
<dbReference type="HOGENOM" id="CLU_000445_14_1_6"/>
<dbReference type="OrthoDB" id="236568at2"/>
<evidence type="ECO:0000259" key="4">
    <source>
        <dbReference type="PROSITE" id="PS50110"/>
    </source>
</evidence>
<proteinExistence type="predicted"/>
<evidence type="ECO:0000256" key="3">
    <source>
        <dbReference type="PROSITE-ProRule" id="PRU00169"/>
    </source>
</evidence>
<dbReference type="PANTHER" id="PTHR48111:SF3">
    <property type="entry name" value="TRANSCRIPTIONAL REGULATORY PROTEIN BTSR"/>
    <property type="match status" value="1"/>
</dbReference>
<dbReference type="eggNOG" id="COG3279">
    <property type="taxonomic scope" value="Bacteria"/>
</dbReference>
<keyword evidence="2" id="KW-0238">DNA-binding</keyword>
<comment type="caution">
    <text evidence="6">The sequence shown here is derived from an EMBL/GenBank/DDBJ whole genome shotgun (WGS) entry which is preliminary data.</text>
</comment>
<dbReference type="InterPro" id="IPR039420">
    <property type="entry name" value="WalR-like"/>
</dbReference>
<evidence type="ECO:0000313" key="6">
    <source>
        <dbReference type="EMBL" id="KGE04017.1"/>
    </source>
</evidence>
<dbReference type="GO" id="GO:0005829">
    <property type="term" value="C:cytosol"/>
    <property type="evidence" value="ECO:0007669"/>
    <property type="project" value="TreeGrafter"/>
</dbReference>
<dbReference type="Pfam" id="PF00072">
    <property type="entry name" value="Response_reg"/>
    <property type="match status" value="1"/>
</dbReference>
<gene>
    <name evidence="6" type="ORF">HRUBRA_01358</name>
</gene>
<dbReference type="PANTHER" id="PTHR48111">
    <property type="entry name" value="REGULATOR OF RPOS"/>
    <property type="match status" value="1"/>
</dbReference>
<dbReference type="PROSITE" id="PS50930">
    <property type="entry name" value="HTH_LYTTR"/>
    <property type="match status" value="1"/>
</dbReference>
<dbReference type="InterPro" id="IPR007492">
    <property type="entry name" value="LytTR_DNA-bd_dom"/>
</dbReference>
<feature type="domain" description="HTH LytTR-type" evidence="5">
    <location>
        <begin position="156"/>
        <end position="238"/>
    </location>
</feature>
<dbReference type="RefSeq" id="WP_035516716.1">
    <property type="nucleotide sequence ID" value="NZ_KN234769.1"/>
</dbReference>
<dbReference type="InterPro" id="IPR011006">
    <property type="entry name" value="CheY-like_superfamily"/>
</dbReference>
<evidence type="ECO:0000259" key="5">
    <source>
        <dbReference type="PROSITE" id="PS50930"/>
    </source>
</evidence>
<dbReference type="Gene3D" id="2.40.50.1020">
    <property type="entry name" value="LytTr DNA-binding domain"/>
    <property type="match status" value="1"/>
</dbReference>
<feature type="domain" description="Response regulatory" evidence="4">
    <location>
        <begin position="2"/>
        <end position="116"/>
    </location>
</feature>
<dbReference type="EMBL" id="AUVB01000039">
    <property type="protein sequence ID" value="KGE04017.1"/>
    <property type="molecule type" value="Genomic_DNA"/>
</dbReference>
<dbReference type="SMART" id="SM00850">
    <property type="entry name" value="LytTR"/>
    <property type="match status" value="1"/>
</dbReference>
<dbReference type="GO" id="GO:0000976">
    <property type="term" value="F:transcription cis-regulatory region binding"/>
    <property type="evidence" value="ECO:0007669"/>
    <property type="project" value="TreeGrafter"/>
</dbReference>
<keyword evidence="7" id="KW-1185">Reference proteome</keyword>
<dbReference type="Proteomes" id="UP000029640">
    <property type="component" value="Unassembled WGS sequence"/>
</dbReference>
<dbReference type="Pfam" id="PF04397">
    <property type="entry name" value="LytTR"/>
    <property type="match status" value="1"/>
</dbReference>
<organism evidence="6 7">
    <name type="scientific">Pseudohaliea rubra DSM 19751</name>
    <dbReference type="NCBI Taxonomy" id="1265313"/>
    <lineage>
        <taxon>Bacteria</taxon>
        <taxon>Pseudomonadati</taxon>
        <taxon>Pseudomonadota</taxon>
        <taxon>Gammaproteobacteria</taxon>
        <taxon>Cellvibrionales</taxon>
        <taxon>Halieaceae</taxon>
        <taxon>Pseudohaliea</taxon>
    </lineage>
</organism>
<dbReference type="Gene3D" id="3.40.50.2300">
    <property type="match status" value="1"/>
</dbReference>
<dbReference type="AlphaFoldDB" id="A0A095VRD5"/>
<evidence type="ECO:0000256" key="2">
    <source>
        <dbReference type="ARBA" id="ARBA00023125"/>
    </source>
</evidence>
<feature type="modified residue" description="4-aspartylphosphate" evidence="3">
    <location>
        <position position="53"/>
    </location>
</feature>
<protein>
    <submittedName>
        <fullName evidence="6">Autolysis response regulater LytR</fullName>
    </submittedName>
</protein>
<dbReference type="SMART" id="SM00448">
    <property type="entry name" value="REC"/>
    <property type="match status" value="1"/>
</dbReference>
<keyword evidence="1" id="KW-0902">Two-component regulatory system</keyword>
<keyword evidence="3" id="KW-0597">Phosphoprotein</keyword>
<dbReference type="InterPro" id="IPR001789">
    <property type="entry name" value="Sig_transdc_resp-reg_receiver"/>
</dbReference>
<accession>A0A095VRD5</accession>
<dbReference type="SUPFAM" id="SSF52172">
    <property type="entry name" value="CheY-like"/>
    <property type="match status" value="1"/>
</dbReference>
<dbReference type="GO" id="GO:0032993">
    <property type="term" value="C:protein-DNA complex"/>
    <property type="evidence" value="ECO:0007669"/>
    <property type="project" value="TreeGrafter"/>
</dbReference>